<dbReference type="InterPro" id="IPR015943">
    <property type="entry name" value="WD40/YVTN_repeat-like_dom_sf"/>
</dbReference>
<reference evidence="4 5" key="1">
    <citation type="submission" date="2020-08" db="EMBL/GenBank/DDBJ databases">
        <title>Genomic Encyclopedia of Type Strains, Phase IV (KMG-IV): sequencing the most valuable type-strain genomes for metagenomic binning, comparative biology and taxonomic classification.</title>
        <authorList>
            <person name="Goeker M."/>
        </authorList>
    </citation>
    <scope>NUCLEOTIDE SEQUENCE [LARGE SCALE GENOMIC DNA]</scope>
    <source>
        <strain evidence="4 5">DSM 12252</strain>
    </source>
</reference>
<accession>A0A7W7Y8Y9</accession>
<name>A0A7W7Y8Y9_9BACT</name>
<dbReference type="InterPro" id="IPR011047">
    <property type="entry name" value="Quinoprotein_ADH-like_sf"/>
</dbReference>
<dbReference type="Proteomes" id="UP000590740">
    <property type="component" value="Unassembled WGS sequence"/>
</dbReference>
<gene>
    <name evidence="4" type="ORF">HNQ65_001411</name>
</gene>
<proteinExistence type="predicted"/>
<comment type="caution">
    <text evidence="4">The sequence shown here is derived from an EMBL/GenBank/DDBJ whole genome shotgun (WGS) entry which is preliminary data.</text>
</comment>
<evidence type="ECO:0000259" key="3">
    <source>
        <dbReference type="Pfam" id="PF13360"/>
    </source>
</evidence>
<dbReference type="PANTHER" id="PTHR34512:SF30">
    <property type="entry name" value="OUTER MEMBRANE PROTEIN ASSEMBLY FACTOR BAMB"/>
    <property type="match status" value="1"/>
</dbReference>
<sequence>MSTRLSVLLLLSTSFTLGAADWPRFRGPNGSGIAPDDKPVPVEWSATKNLKWKTDLPGPGSSSPIVVGDRIFVTCWSGYATDGPQSAGDITALKRHLICVERATGKILWDRSVAAKQPEERYGGMFAQNGYASHTPVSDGKSVFAFFGKSGVHAFDLEGNARWQADVGDWDDRRGWGSASSPVLHGDVLIVPALVESQAMYGFDKITGKQLWKAPSEGFAGTWGTPVLAGADLAIAVPGEVWGFNPDTGKLRWYATGLQSDSVCNSVVTDGSAVFAMSERGGGSVAIKAGGKGDVSATNTLWTGPNGSRIATPVLYDGRLYWISGSIATCRDAKTGSEIYNERIESTGGTSQQGGNQGFGGGGGRRGGGGGGDYASPVVSNGHLYHVSRRGEVLVVKLGPKFELISRNTIEGDTSDHSATPAISNGQLFLRSAKTLYCIGE</sequence>
<feature type="chain" id="PRO_5030626020" description="Pyrrolo-quinoline quinone repeat domain-containing protein" evidence="2">
    <location>
        <begin position="20"/>
        <end position="441"/>
    </location>
</feature>
<protein>
    <recommendedName>
        <fullName evidence="3">Pyrrolo-quinoline quinone repeat domain-containing protein</fullName>
    </recommendedName>
</protein>
<dbReference type="InterPro" id="IPR002372">
    <property type="entry name" value="PQQ_rpt_dom"/>
</dbReference>
<evidence type="ECO:0000313" key="4">
    <source>
        <dbReference type="EMBL" id="MBB5031843.1"/>
    </source>
</evidence>
<dbReference type="AlphaFoldDB" id="A0A7W7Y8Y9"/>
<keyword evidence="2" id="KW-0732">Signal</keyword>
<dbReference type="RefSeq" id="WP_184338779.1">
    <property type="nucleotide sequence ID" value="NZ_JACHIG010000002.1"/>
</dbReference>
<feature type="region of interest" description="Disordered" evidence="1">
    <location>
        <begin position="344"/>
        <end position="373"/>
    </location>
</feature>
<feature type="signal peptide" evidence="2">
    <location>
        <begin position="1"/>
        <end position="19"/>
    </location>
</feature>
<evidence type="ECO:0000313" key="5">
    <source>
        <dbReference type="Proteomes" id="UP000590740"/>
    </source>
</evidence>
<dbReference type="Gene3D" id="2.40.10.480">
    <property type="match status" value="1"/>
</dbReference>
<evidence type="ECO:0000256" key="2">
    <source>
        <dbReference type="SAM" id="SignalP"/>
    </source>
</evidence>
<dbReference type="Pfam" id="PF13360">
    <property type="entry name" value="PQQ_2"/>
    <property type="match status" value="1"/>
</dbReference>
<dbReference type="EMBL" id="JACHIG010000002">
    <property type="protein sequence ID" value="MBB5031843.1"/>
    <property type="molecule type" value="Genomic_DNA"/>
</dbReference>
<organism evidence="4 5">
    <name type="scientific">Prosthecobacter vanneervenii</name>
    <dbReference type="NCBI Taxonomy" id="48466"/>
    <lineage>
        <taxon>Bacteria</taxon>
        <taxon>Pseudomonadati</taxon>
        <taxon>Verrucomicrobiota</taxon>
        <taxon>Verrucomicrobiia</taxon>
        <taxon>Verrucomicrobiales</taxon>
        <taxon>Verrucomicrobiaceae</taxon>
        <taxon>Prosthecobacter</taxon>
    </lineage>
</organism>
<dbReference type="SMART" id="SM00564">
    <property type="entry name" value="PQQ"/>
    <property type="match status" value="4"/>
</dbReference>
<evidence type="ECO:0000256" key="1">
    <source>
        <dbReference type="SAM" id="MobiDB-lite"/>
    </source>
</evidence>
<dbReference type="Gene3D" id="2.130.10.10">
    <property type="entry name" value="YVTN repeat-like/Quinoprotein amine dehydrogenase"/>
    <property type="match status" value="1"/>
</dbReference>
<keyword evidence="5" id="KW-1185">Reference proteome</keyword>
<feature type="compositionally biased region" description="Gly residues" evidence="1">
    <location>
        <begin position="351"/>
        <end position="373"/>
    </location>
</feature>
<feature type="domain" description="Pyrrolo-quinoline quinone repeat" evidence="3">
    <location>
        <begin position="149"/>
        <end position="396"/>
    </location>
</feature>
<dbReference type="SUPFAM" id="SSF50998">
    <property type="entry name" value="Quinoprotein alcohol dehydrogenase-like"/>
    <property type="match status" value="1"/>
</dbReference>
<dbReference type="PANTHER" id="PTHR34512">
    <property type="entry name" value="CELL SURFACE PROTEIN"/>
    <property type="match status" value="1"/>
</dbReference>
<dbReference type="InterPro" id="IPR018391">
    <property type="entry name" value="PQQ_b-propeller_rpt"/>
</dbReference>